<organism evidence="1">
    <name type="scientific">termite gut metagenome</name>
    <dbReference type="NCBI Taxonomy" id="433724"/>
    <lineage>
        <taxon>unclassified sequences</taxon>
        <taxon>metagenomes</taxon>
        <taxon>organismal metagenomes</taxon>
    </lineage>
</organism>
<accession>A0A5J4QIY9</accession>
<reference evidence="1" key="1">
    <citation type="submission" date="2019-03" db="EMBL/GenBank/DDBJ databases">
        <title>Single cell metagenomics reveals metabolic interactions within the superorganism composed of flagellate Streblomastix strix and complex community of Bacteroidetes bacteria on its surface.</title>
        <authorList>
            <person name="Treitli S.C."/>
            <person name="Kolisko M."/>
            <person name="Husnik F."/>
            <person name="Keeling P."/>
            <person name="Hampl V."/>
        </authorList>
    </citation>
    <scope>NUCLEOTIDE SEQUENCE</scope>
    <source>
        <strain evidence="1">STM</strain>
    </source>
</reference>
<protein>
    <submittedName>
        <fullName evidence="1">Uncharacterized protein</fullName>
    </submittedName>
</protein>
<sequence length="30" mass="3512">MLHKHVGYVGYAGKNKLYFLVFPFTKLDKP</sequence>
<comment type="caution">
    <text evidence="1">The sequence shown here is derived from an EMBL/GenBank/DDBJ whole genome shotgun (WGS) entry which is preliminary data.</text>
</comment>
<gene>
    <name evidence="1" type="ORF">EZS27_029320</name>
</gene>
<dbReference type="EMBL" id="SNRY01003440">
    <property type="protein sequence ID" value="KAA6320970.1"/>
    <property type="molecule type" value="Genomic_DNA"/>
</dbReference>
<proteinExistence type="predicted"/>
<name>A0A5J4QIY9_9ZZZZ</name>
<evidence type="ECO:0000313" key="1">
    <source>
        <dbReference type="EMBL" id="KAA6320970.1"/>
    </source>
</evidence>
<dbReference type="AlphaFoldDB" id="A0A5J4QIY9"/>